<reference evidence="1" key="1">
    <citation type="submission" date="2020-08" db="EMBL/GenBank/DDBJ databases">
        <title>Genome public.</title>
        <authorList>
            <person name="Liu C."/>
            <person name="Sun Q."/>
        </authorList>
    </citation>
    <scope>NUCLEOTIDE SEQUENCE</scope>
    <source>
        <strain evidence="1">BX5</strain>
    </source>
</reference>
<dbReference type="AlphaFoldDB" id="A0A8J6M9F6"/>
<keyword evidence="1" id="KW-0067">ATP-binding</keyword>
<dbReference type="InterPro" id="IPR027417">
    <property type="entry name" value="P-loop_NTPase"/>
</dbReference>
<dbReference type="PANTHER" id="PTHR42935">
    <property type="entry name" value="SLR0930 PROTEIN"/>
    <property type="match status" value="1"/>
</dbReference>
<protein>
    <submittedName>
        <fullName evidence="1">ATP-binding protein</fullName>
    </submittedName>
</protein>
<dbReference type="EMBL" id="JACOPN010000001">
    <property type="protein sequence ID" value="MBC5716145.1"/>
    <property type="molecule type" value="Genomic_DNA"/>
</dbReference>
<organism evidence="1 2">
    <name type="scientific">Flintibacter faecis</name>
    <dbReference type="NCBI Taxonomy" id="2763047"/>
    <lineage>
        <taxon>Bacteria</taxon>
        <taxon>Bacillati</taxon>
        <taxon>Bacillota</taxon>
        <taxon>Clostridia</taxon>
        <taxon>Eubacteriales</taxon>
        <taxon>Flintibacter</taxon>
    </lineage>
</organism>
<comment type="caution">
    <text evidence="1">The sequence shown here is derived from an EMBL/GenBank/DDBJ whole genome shotgun (WGS) entry which is preliminary data.</text>
</comment>
<keyword evidence="2" id="KW-1185">Reference proteome</keyword>
<dbReference type="RefSeq" id="WP_186877618.1">
    <property type="nucleotide sequence ID" value="NZ_JACOPN010000001.1"/>
</dbReference>
<accession>A0A8J6M9F6</accession>
<sequence length="413" mass="46237">MNFSSLRYALRGLSAYRILLDDENETVLDYVTTVLYTLSNGQKEQDEEERAGWGENALSAYACLFQALCDGGFDGIGDWLWDKLRYTETPFALSAQSDSASPALEQAARRDVDALLALAELDCGVILAAIAALLPPEQSSMVQAMPRWTASAPFDFDRLVRFYREHGAGLYARYRAFLWEDGQLVPVADPDCPKPEDLLGYEQQRSQVETNTRQMMAGHYANNVLLFGDGGTGKSATVKSMLYLPGMEDLRLIEIQKENLTGLPQLMRSLGDRRQKFILFIDDLAFDQDDKTYSSMKTILEGSLEKRPANVVIYATSNRRHLVRQNFSDRGNDEVDAAETIAEKTALAERFGLRIPYLSMSKADFLALVDYLAGQNGLTLPAQELHARAMTWEIRHSGRTPRVARQFISSLLG</sequence>
<dbReference type="Gene3D" id="3.40.50.300">
    <property type="entry name" value="P-loop containing nucleotide triphosphate hydrolases"/>
    <property type="match status" value="1"/>
</dbReference>
<keyword evidence="1" id="KW-0547">Nucleotide-binding</keyword>
<gene>
    <name evidence="1" type="ORF">H8S55_02205</name>
</gene>
<dbReference type="Pfam" id="PF05673">
    <property type="entry name" value="DUF815"/>
    <property type="match status" value="1"/>
</dbReference>
<proteinExistence type="predicted"/>
<name>A0A8J6M9F6_9FIRM</name>
<evidence type="ECO:0000313" key="1">
    <source>
        <dbReference type="EMBL" id="MBC5716145.1"/>
    </source>
</evidence>
<dbReference type="CDD" id="cd00009">
    <property type="entry name" value="AAA"/>
    <property type="match status" value="1"/>
</dbReference>
<dbReference type="Proteomes" id="UP000602260">
    <property type="component" value="Unassembled WGS sequence"/>
</dbReference>
<dbReference type="SUPFAM" id="SSF52540">
    <property type="entry name" value="P-loop containing nucleoside triphosphate hydrolases"/>
    <property type="match status" value="1"/>
</dbReference>
<evidence type="ECO:0000313" key="2">
    <source>
        <dbReference type="Proteomes" id="UP000602260"/>
    </source>
</evidence>
<dbReference type="InterPro" id="IPR008533">
    <property type="entry name" value="DUF815"/>
</dbReference>
<dbReference type="PANTHER" id="PTHR42935:SF1">
    <property type="entry name" value="SLR0930 PROTEIN"/>
    <property type="match status" value="1"/>
</dbReference>
<dbReference type="GO" id="GO:0005524">
    <property type="term" value="F:ATP binding"/>
    <property type="evidence" value="ECO:0007669"/>
    <property type="project" value="UniProtKB-KW"/>
</dbReference>